<dbReference type="SMART" id="SM01218">
    <property type="entry name" value="FoP_duplication"/>
    <property type="match status" value="1"/>
</dbReference>
<accession>A0A177AYV6</accession>
<name>A0A177AYV6_9BILA</name>
<dbReference type="InterPro" id="IPR012677">
    <property type="entry name" value="Nucleotide-bd_a/b_plait_sf"/>
</dbReference>
<protein>
    <submittedName>
        <fullName evidence="5">Aly/REF export factor</fullName>
    </submittedName>
</protein>
<dbReference type="PROSITE" id="PS50102">
    <property type="entry name" value="RRM"/>
    <property type="match status" value="1"/>
</dbReference>
<dbReference type="SMART" id="SM00360">
    <property type="entry name" value="RRM"/>
    <property type="match status" value="1"/>
</dbReference>
<feature type="compositionally biased region" description="Basic and acidic residues" evidence="3">
    <location>
        <begin position="197"/>
        <end position="215"/>
    </location>
</feature>
<feature type="compositionally biased region" description="Basic and acidic residues" evidence="3">
    <location>
        <begin position="148"/>
        <end position="160"/>
    </location>
</feature>
<feature type="domain" description="RRM" evidence="4">
    <location>
        <begin position="75"/>
        <end position="152"/>
    </location>
</feature>
<dbReference type="Pfam" id="PF00076">
    <property type="entry name" value="RRM_1"/>
    <property type="match status" value="1"/>
</dbReference>
<organism evidence="5 6">
    <name type="scientific">Intoshia linei</name>
    <dbReference type="NCBI Taxonomy" id="1819745"/>
    <lineage>
        <taxon>Eukaryota</taxon>
        <taxon>Metazoa</taxon>
        <taxon>Spiralia</taxon>
        <taxon>Lophotrochozoa</taxon>
        <taxon>Mesozoa</taxon>
        <taxon>Orthonectida</taxon>
        <taxon>Rhopaluridae</taxon>
        <taxon>Intoshia</taxon>
    </lineage>
</organism>
<dbReference type="GO" id="GO:0005634">
    <property type="term" value="C:nucleus"/>
    <property type="evidence" value="ECO:0007669"/>
    <property type="project" value="TreeGrafter"/>
</dbReference>
<dbReference type="Pfam" id="PF13865">
    <property type="entry name" value="FoP_duplication"/>
    <property type="match status" value="1"/>
</dbReference>
<dbReference type="AlphaFoldDB" id="A0A177AYV6"/>
<gene>
    <name evidence="5" type="ORF">A3Q56_05697</name>
</gene>
<evidence type="ECO:0000313" key="5">
    <source>
        <dbReference type="EMBL" id="OAF66591.1"/>
    </source>
</evidence>
<evidence type="ECO:0000259" key="4">
    <source>
        <dbReference type="PROSITE" id="PS50102"/>
    </source>
</evidence>
<dbReference type="InterPro" id="IPR025715">
    <property type="entry name" value="FoP_C"/>
</dbReference>
<dbReference type="EMBL" id="LWCA01000886">
    <property type="protein sequence ID" value="OAF66591.1"/>
    <property type="molecule type" value="Genomic_DNA"/>
</dbReference>
<dbReference type="SUPFAM" id="SSF54928">
    <property type="entry name" value="RNA-binding domain, RBD"/>
    <property type="match status" value="1"/>
</dbReference>
<dbReference type="Proteomes" id="UP000078046">
    <property type="component" value="Unassembled WGS sequence"/>
</dbReference>
<dbReference type="GO" id="GO:0006406">
    <property type="term" value="P:mRNA export from nucleus"/>
    <property type="evidence" value="ECO:0007669"/>
    <property type="project" value="TreeGrafter"/>
</dbReference>
<evidence type="ECO:0000313" key="6">
    <source>
        <dbReference type="Proteomes" id="UP000078046"/>
    </source>
</evidence>
<dbReference type="InterPro" id="IPR000504">
    <property type="entry name" value="RRM_dom"/>
</dbReference>
<keyword evidence="1 2" id="KW-0694">RNA-binding</keyword>
<sequence length="215" mass="24564">MDKSLDEIITQKRINVRRRYNVGGRRRSNPIGSTTRFKSSFPRRPIRSNGLFTTRDNINGQWKHDLYKESGNNIAKLIIDNLDFGVSDSDLQGLFSEFGQILSSKVFYDRSGRSLGKGNVIFDRRRDAISAVKQYNGVPLDGKPMKLSVEDKSDRSDPPRRFNGSNNSRPNSFRSNNYGGGRSNFNRRSNGNSKHNLTAEELDKQMDEYNKMTDD</sequence>
<evidence type="ECO:0000256" key="2">
    <source>
        <dbReference type="PROSITE-ProRule" id="PRU00176"/>
    </source>
</evidence>
<dbReference type="PANTHER" id="PTHR19965">
    <property type="entry name" value="RNA AND EXPORT FACTOR BINDING PROTEIN"/>
    <property type="match status" value="1"/>
</dbReference>
<feature type="compositionally biased region" description="Low complexity" evidence="3">
    <location>
        <begin position="161"/>
        <end position="193"/>
    </location>
</feature>
<dbReference type="InterPro" id="IPR051229">
    <property type="entry name" value="ALYREF_mRNA_export"/>
</dbReference>
<dbReference type="InterPro" id="IPR035979">
    <property type="entry name" value="RBD_domain_sf"/>
</dbReference>
<dbReference type="PANTHER" id="PTHR19965:SF82">
    <property type="entry name" value="THO COMPLEX SUBUNIT 4"/>
    <property type="match status" value="1"/>
</dbReference>
<proteinExistence type="predicted"/>
<evidence type="ECO:0000256" key="1">
    <source>
        <dbReference type="ARBA" id="ARBA00022884"/>
    </source>
</evidence>
<evidence type="ECO:0000256" key="3">
    <source>
        <dbReference type="SAM" id="MobiDB-lite"/>
    </source>
</evidence>
<dbReference type="Gene3D" id="3.30.70.330">
    <property type="match status" value="1"/>
</dbReference>
<keyword evidence="6" id="KW-1185">Reference proteome</keyword>
<dbReference type="OrthoDB" id="1049195at2759"/>
<dbReference type="GO" id="GO:0003729">
    <property type="term" value="F:mRNA binding"/>
    <property type="evidence" value="ECO:0007669"/>
    <property type="project" value="TreeGrafter"/>
</dbReference>
<comment type="caution">
    <text evidence="5">The sequence shown here is derived from an EMBL/GenBank/DDBJ whole genome shotgun (WGS) entry which is preliminary data.</text>
</comment>
<reference evidence="5 6" key="1">
    <citation type="submission" date="2016-04" db="EMBL/GenBank/DDBJ databases">
        <title>The genome of Intoshia linei affirms orthonectids as highly simplified spiralians.</title>
        <authorList>
            <person name="Mikhailov K.V."/>
            <person name="Slusarev G.S."/>
            <person name="Nikitin M.A."/>
            <person name="Logacheva M.D."/>
            <person name="Penin A."/>
            <person name="Aleoshin V."/>
            <person name="Panchin Y.V."/>
        </authorList>
    </citation>
    <scope>NUCLEOTIDE SEQUENCE [LARGE SCALE GENOMIC DNA]</scope>
    <source>
        <strain evidence="5">Intl2013</strain>
        <tissue evidence="5">Whole animal</tissue>
    </source>
</reference>
<feature type="region of interest" description="Disordered" evidence="3">
    <location>
        <begin position="140"/>
        <end position="215"/>
    </location>
</feature>